<dbReference type="InterPro" id="IPR039426">
    <property type="entry name" value="TonB-dep_rcpt-like"/>
</dbReference>
<evidence type="ECO:0000256" key="7">
    <source>
        <dbReference type="ARBA" id="ARBA00022729"/>
    </source>
</evidence>
<evidence type="ECO:0000256" key="13">
    <source>
        <dbReference type="ARBA" id="ARBA00023237"/>
    </source>
</evidence>
<evidence type="ECO:0000256" key="16">
    <source>
        <dbReference type="SAM" id="SignalP"/>
    </source>
</evidence>
<dbReference type="PROSITE" id="PS52016">
    <property type="entry name" value="TONB_DEPENDENT_REC_3"/>
    <property type="match status" value="1"/>
</dbReference>
<dbReference type="Pfam" id="PF00593">
    <property type="entry name" value="TonB_dep_Rec_b-barrel"/>
    <property type="match status" value="1"/>
</dbReference>
<keyword evidence="3 14" id="KW-0813">Transport</keyword>
<gene>
    <name evidence="19" type="ORF">AX018_101281</name>
</gene>
<keyword evidence="4 14" id="KW-1134">Transmembrane beta strand</keyword>
<dbReference type="Proteomes" id="UP000248856">
    <property type="component" value="Unassembled WGS sequence"/>
</dbReference>
<dbReference type="SUPFAM" id="SSF56935">
    <property type="entry name" value="Porins"/>
    <property type="match status" value="1"/>
</dbReference>
<dbReference type="PANTHER" id="PTHR32552:SF68">
    <property type="entry name" value="FERRICHROME OUTER MEMBRANE TRANSPORTER_PHAGE RECEPTOR"/>
    <property type="match status" value="1"/>
</dbReference>
<dbReference type="InterPro" id="IPR000531">
    <property type="entry name" value="Beta-barrel_TonB"/>
</dbReference>
<dbReference type="InterPro" id="IPR010105">
    <property type="entry name" value="TonB_sidphr_rcpt"/>
</dbReference>
<dbReference type="Pfam" id="PF07715">
    <property type="entry name" value="Plug"/>
    <property type="match status" value="1"/>
</dbReference>
<evidence type="ECO:0000259" key="17">
    <source>
        <dbReference type="Pfam" id="PF00593"/>
    </source>
</evidence>
<accession>A0A328ZDV1</accession>
<evidence type="ECO:0000256" key="6">
    <source>
        <dbReference type="ARBA" id="ARBA00022692"/>
    </source>
</evidence>
<dbReference type="EMBL" id="QLTA01000012">
    <property type="protein sequence ID" value="RAR84268.1"/>
    <property type="molecule type" value="Genomic_DNA"/>
</dbReference>
<evidence type="ECO:0000256" key="11">
    <source>
        <dbReference type="ARBA" id="ARBA00023136"/>
    </source>
</evidence>
<dbReference type="Gene3D" id="2.170.130.10">
    <property type="entry name" value="TonB-dependent receptor, plug domain"/>
    <property type="match status" value="1"/>
</dbReference>
<dbReference type="RefSeq" id="WP_111876837.1">
    <property type="nucleotide sequence ID" value="NZ_QLTA01000012.1"/>
</dbReference>
<evidence type="ECO:0000256" key="12">
    <source>
        <dbReference type="ARBA" id="ARBA00023170"/>
    </source>
</evidence>
<evidence type="ECO:0000256" key="15">
    <source>
        <dbReference type="RuleBase" id="RU003357"/>
    </source>
</evidence>
<protein>
    <submittedName>
        <fullName evidence="19">Iron complex outermembrane receptor protein</fullName>
    </submittedName>
</protein>
<keyword evidence="13 14" id="KW-0998">Cell outer membrane</keyword>
<keyword evidence="9" id="KW-0406">Ion transport</keyword>
<keyword evidence="11 14" id="KW-0472">Membrane</keyword>
<evidence type="ECO:0000256" key="8">
    <source>
        <dbReference type="ARBA" id="ARBA00023004"/>
    </source>
</evidence>
<dbReference type="GO" id="GO:0015344">
    <property type="term" value="F:siderophore uptake transmembrane transporter activity"/>
    <property type="evidence" value="ECO:0007669"/>
    <property type="project" value="TreeGrafter"/>
</dbReference>
<feature type="domain" description="TonB-dependent receptor-like beta-barrel" evidence="17">
    <location>
        <begin position="259"/>
        <end position="705"/>
    </location>
</feature>
<evidence type="ECO:0000256" key="4">
    <source>
        <dbReference type="ARBA" id="ARBA00022452"/>
    </source>
</evidence>
<dbReference type="GO" id="GO:0009279">
    <property type="term" value="C:cell outer membrane"/>
    <property type="evidence" value="ECO:0007669"/>
    <property type="project" value="UniProtKB-SubCell"/>
</dbReference>
<evidence type="ECO:0000313" key="19">
    <source>
        <dbReference type="EMBL" id="RAR84268.1"/>
    </source>
</evidence>
<dbReference type="CDD" id="cd01347">
    <property type="entry name" value="ligand_gated_channel"/>
    <property type="match status" value="1"/>
</dbReference>
<evidence type="ECO:0000256" key="10">
    <source>
        <dbReference type="ARBA" id="ARBA00023077"/>
    </source>
</evidence>
<evidence type="ECO:0000256" key="2">
    <source>
        <dbReference type="ARBA" id="ARBA00009810"/>
    </source>
</evidence>
<comment type="similarity">
    <text evidence="2 14 15">Belongs to the TonB-dependent receptor family.</text>
</comment>
<evidence type="ECO:0000256" key="9">
    <source>
        <dbReference type="ARBA" id="ARBA00023065"/>
    </source>
</evidence>
<keyword evidence="20" id="KW-1185">Reference proteome</keyword>
<dbReference type="GO" id="GO:0015891">
    <property type="term" value="P:siderophore transport"/>
    <property type="evidence" value="ECO:0007669"/>
    <property type="project" value="InterPro"/>
</dbReference>
<sequence>MRHLSVPRTARQRLLQASITAAFGAAATTLCGPVAWAQQGAGAQTTLPAVTVVGDTEASGTSRVTGYVAKRSATGSKTDTPIIETPQSLSVVTADRIEAMGALNLKDALSYTPGVGIAPYGADSRYDWITVRGFDAYSPGFYLDGLPLRNNGNFGVWKTDNYGAERIELLRGPASVLYGQGNPGGVVNVVSKRPTAEPVRELQVQIGTHQRRQVAGDFSGALNKEGTLLYRLTGVVRDAELPAGGMPDDYYYLAPSLTWKPSSDTTLTLLSQFSRTRAGAYTRTQPAYGSLLPTAIGTRLSPDLYISDPEFNRFHHDQQMIGYQFEHRINPTWTVRQNVRAAHLELDYQQLNPGQFVTRNAANPLDPANFRWLSRSPFSSKESISAFNIDNQAQADLRLGDWQHQVVFGLDYQRTRIDQVSRSGGTAPDLDTAAPVYGVGGIQLAAPYFDGISTLTQTGVYVQDQIKWRDRWVFNIGGRYDDAKGKLRDRLSGMDIAMNDSKFTGRAGVVHLLPNGWAPYASYTQSFLPTNTVDPATGTPFGPETARQYEAGVRYQPEGRKQSYSAAVFDLRRKNYITYDAATFMPHQRGEISVRGLELEATTELLPRMNLTAAYSYTQRAIVTESVNASEIGKQATAVPRNRFSVWADYRFENGIKVGLGARYTGSTRGENEASPARVPSATIYDAMVGYDFQQWSLALNLRNLTDKNALTNCGATVCYYGAPRSVIATATYRF</sequence>
<evidence type="ECO:0000256" key="3">
    <source>
        <dbReference type="ARBA" id="ARBA00022448"/>
    </source>
</evidence>
<keyword evidence="5" id="KW-0410">Iron transport</keyword>
<keyword evidence="12 19" id="KW-0675">Receptor</keyword>
<evidence type="ECO:0000256" key="1">
    <source>
        <dbReference type="ARBA" id="ARBA00004571"/>
    </source>
</evidence>
<comment type="caution">
    <text evidence="19">The sequence shown here is derived from an EMBL/GenBank/DDBJ whole genome shotgun (WGS) entry which is preliminary data.</text>
</comment>
<comment type="subcellular location">
    <subcellularLocation>
        <location evidence="1 14">Cell outer membrane</location>
        <topology evidence="1 14">Multi-pass membrane protein</topology>
    </subcellularLocation>
</comment>
<dbReference type="InterPro" id="IPR037066">
    <property type="entry name" value="Plug_dom_sf"/>
</dbReference>
<dbReference type="AlphaFoldDB" id="A0A328ZDV1"/>
<dbReference type="PROSITE" id="PS51318">
    <property type="entry name" value="TAT"/>
    <property type="match status" value="1"/>
</dbReference>
<dbReference type="InterPro" id="IPR036942">
    <property type="entry name" value="Beta-barrel_TonB_sf"/>
</dbReference>
<dbReference type="GO" id="GO:0038023">
    <property type="term" value="F:signaling receptor activity"/>
    <property type="evidence" value="ECO:0007669"/>
    <property type="project" value="InterPro"/>
</dbReference>
<keyword evidence="10 15" id="KW-0798">TonB box</keyword>
<evidence type="ECO:0000259" key="18">
    <source>
        <dbReference type="Pfam" id="PF07715"/>
    </source>
</evidence>
<feature type="domain" description="TonB-dependent receptor plug" evidence="18">
    <location>
        <begin position="82"/>
        <end position="186"/>
    </location>
</feature>
<dbReference type="PANTHER" id="PTHR32552">
    <property type="entry name" value="FERRICHROME IRON RECEPTOR-RELATED"/>
    <property type="match status" value="1"/>
</dbReference>
<dbReference type="InterPro" id="IPR006311">
    <property type="entry name" value="TAT_signal"/>
</dbReference>
<feature type="chain" id="PRO_5016253295" evidence="16">
    <location>
        <begin position="38"/>
        <end position="735"/>
    </location>
</feature>
<feature type="signal peptide" evidence="16">
    <location>
        <begin position="1"/>
        <end position="37"/>
    </location>
</feature>
<evidence type="ECO:0000256" key="5">
    <source>
        <dbReference type="ARBA" id="ARBA00022496"/>
    </source>
</evidence>
<reference evidence="19 20" key="1">
    <citation type="submission" date="2018-06" db="EMBL/GenBank/DDBJ databases">
        <title>Genomic Encyclopedia of Archaeal and Bacterial Type Strains, Phase II (KMG-II): from individual species to whole genera.</title>
        <authorList>
            <person name="Goeker M."/>
        </authorList>
    </citation>
    <scope>NUCLEOTIDE SEQUENCE [LARGE SCALE GENOMIC DNA]</scope>
    <source>
        <strain evidence="19 20">CFPB 3232</strain>
    </source>
</reference>
<keyword evidence="6 14" id="KW-0812">Transmembrane</keyword>
<dbReference type="InterPro" id="IPR012910">
    <property type="entry name" value="Plug_dom"/>
</dbReference>
<dbReference type="OrthoDB" id="127311at2"/>
<dbReference type="FunFam" id="2.170.130.10:FF:000001">
    <property type="entry name" value="Catecholate siderophore TonB-dependent receptor"/>
    <property type="match status" value="1"/>
</dbReference>
<dbReference type="Gene3D" id="2.40.170.20">
    <property type="entry name" value="TonB-dependent receptor, beta-barrel domain"/>
    <property type="match status" value="1"/>
</dbReference>
<proteinExistence type="inferred from homology"/>
<keyword evidence="8" id="KW-0408">Iron</keyword>
<keyword evidence="7 16" id="KW-0732">Signal</keyword>
<organism evidence="19 20">
    <name type="scientific">Paracidovorax anthurii</name>
    <dbReference type="NCBI Taxonomy" id="78229"/>
    <lineage>
        <taxon>Bacteria</taxon>
        <taxon>Pseudomonadati</taxon>
        <taxon>Pseudomonadota</taxon>
        <taxon>Betaproteobacteria</taxon>
        <taxon>Burkholderiales</taxon>
        <taxon>Comamonadaceae</taxon>
        <taxon>Paracidovorax</taxon>
    </lineage>
</organism>
<dbReference type="NCBIfam" id="TIGR01783">
    <property type="entry name" value="TonB-siderophor"/>
    <property type="match status" value="1"/>
</dbReference>
<evidence type="ECO:0000313" key="20">
    <source>
        <dbReference type="Proteomes" id="UP000248856"/>
    </source>
</evidence>
<evidence type="ECO:0000256" key="14">
    <source>
        <dbReference type="PROSITE-ProRule" id="PRU01360"/>
    </source>
</evidence>
<name>A0A328ZDV1_9BURK</name>